<dbReference type="Proteomes" id="UP000812270">
    <property type="component" value="Unassembled WGS sequence"/>
</dbReference>
<keyword evidence="1" id="KW-0998">Cell outer membrane</keyword>
<comment type="similarity">
    <text evidence="1">Belongs to the TonB-dependent receptor family.</text>
</comment>
<feature type="region of interest" description="Disordered" evidence="2">
    <location>
        <begin position="482"/>
        <end position="502"/>
    </location>
</feature>
<dbReference type="InterPro" id="IPR012910">
    <property type="entry name" value="Plug_dom"/>
</dbReference>
<dbReference type="InterPro" id="IPR023997">
    <property type="entry name" value="TonB-dep_OMP_SusC/RagA_CS"/>
</dbReference>
<dbReference type="Pfam" id="PF07715">
    <property type="entry name" value="Plug"/>
    <property type="match status" value="1"/>
</dbReference>
<evidence type="ECO:0000313" key="5">
    <source>
        <dbReference type="Proteomes" id="UP000812270"/>
    </source>
</evidence>
<keyword evidence="1" id="KW-0812">Transmembrane</keyword>
<feature type="domain" description="TonB-dependent receptor plug" evidence="3">
    <location>
        <begin position="127"/>
        <end position="235"/>
    </location>
</feature>
<dbReference type="AlphaFoldDB" id="A0A9E2W4Z7"/>
<evidence type="ECO:0000256" key="1">
    <source>
        <dbReference type="PROSITE-ProRule" id="PRU01360"/>
    </source>
</evidence>
<gene>
    <name evidence="4" type="ORF">KTO63_24330</name>
</gene>
<keyword evidence="1" id="KW-1134">Transmembrane beta strand</keyword>
<dbReference type="Pfam" id="PF13715">
    <property type="entry name" value="CarbopepD_reg_2"/>
    <property type="match status" value="1"/>
</dbReference>
<dbReference type="EMBL" id="JAHSPG010000018">
    <property type="protein sequence ID" value="MBV4360315.1"/>
    <property type="molecule type" value="Genomic_DNA"/>
</dbReference>
<dbReference type="PROSITE" id="PS52016">
    <property type="entry name" value="TONB_DEPENDENT_REC_3"/>
    <property type="match status" value="1"/>
</dbReference>
<dbReference type="InterPro" id="IPR023996">
    <property type="entry name" value="TonB-dep_OMP_SusC/RagA"/>
</dbReference>
<dbReference type="RefSeq" id="WP_217794577.1">
    <property type="nucleotide sequence ID" value="NZ_JAHSPG010000018.1"/>
</dbReference>
<reference evidence="4" key="1">
    <citation type="submission" date="2021-06" db="EMBL/GenBank/DDBJ databases">
        <authorList>
            <person name="Huq M.A."/>
        </authorList>
    </citation>
    <scope>NUCLEOTIDE SEQUENCE</scope>
    <source>
        <strain evidence="4">MAH-26</strain>
    </source>
</reference>
<evidence type="ECO:0000313" key="4">
    <source>
        <dbReference type="EMBL" id="MBV4360315.1"/>
    </source>
</evidence>
<proteinExistence type="inferred from homology"/>
<keyword evidence="5" id="KW-1185">Reference proteome</keyword>
<sequence>MSTTIKKKSVVRQRRLNLFGILLLLLTVCSNMLYAQSNVKITGVVTDDAGKTLPGVTISVGANATSTNNDGAYSITVPANSTLTFTYVGFLSITRKVGAKDEILNIKMESKTKEMEQVVVVGYGTQKKKDVTGSVTLVSAKALKEVPSANFQNALQGHAPGVDIQTVGTAPGSGAVIRIRGVRSVFGTNAPLVVVDGIPYGGNLNDINPDDIAALSILKDASATAIYGSRGSNGVILITTKRGAAGVSKVDYNGYYGVGTVAKKYPVFNGPEYIAMHNIAAPAGTGFQPDEMKNIAAGKSYDWQDMIYQNSYKTNHYLTVSGGNEGTTYSLGGGYYKETAVLPGQDYQRASLRLSVDTKVGKWLRVGLNTMTSLSIQNGAQFVGGSVMFPTLATSPWVSPYDSAGNIVFNAMGHGNTNDVAGNYSPLLLKNNNGMWVDKKRILHTFNSLFAEANIWNGIKYRFNLGLDYSQEEQDQFQAADHYNGTTNPATNPNPSFFRPQNGNHASVNNISSWSYTAENLLTYDKDFGKSHISATGLYSIQQQSMHNTFASKDSMYSDQTQYFDMSQASPTPAAVVSGAEVSSTILSYMGRVNYVYDNKYMVTGTYRRDGSSVLAAGHNWHQFAAGSLGWNIMNENFIKNNDKLGWISQLKLRAGYGQTASQSVGAYSSLGRVTNNNGLANLGGDMSKSTIVKYNYGQGVQVGYYLAGLPNPGLDWEYTNTVNIGLDYGFLNNRITGSIDYYNAVTNKLLFALSLPQSSGGGGDPYYLNVGQMKNWGMEFAISSLNIKPSNADGFSWTTDLNLFFNKNKLTKQVGNTTQNIGNQLFTGYSMTSIYDYKKQGIWQINEAAEAAKYGATPGQIKIEDHDGDGKITTADRYIIGNGDPKLQGGMTNTFAYKGFDLSFTMYGRFGGTLISQIHQWQSSYLTTMGSGANLGRNSIKVDYWTPNNPTNWFPTIANGTNGWSSATTAWQTLGYYDASFLQVKAINVGYTFKHDLIKNLGVRSIRLYGTIDNVGFLFSPYMKQTGIAPIATAQGSTGVSNPDNLRANTYGNAMTTISAATPLTRNYMVGVNVNF</sequence>
<feature type="compositionally biased region" description="Low complexity" evidence="2">
    <location>
        <begin position="486"/>
        <end position="495"/>
    </location>
</feature>
<keyword evidence="1" id="KW-0472">Membrane</keyword>
<dbReference type="InterPro" id="IPR039426">
    <property type="entry name" value="TonB-dep_rcpt-like"/>
</dbReference>
<comment type="subcellular location">
    <subcellularLocation>
        <location evidence="1">Cell outer membrane</location>
        <topology evidence="1">Multi-pass membrane protein</topology>
    </subcellularLocation>
</comment>
<evidence type="ECO:0000259" key="3">
    <source>
        <dbReference type="Pfam" id="PF07715"/>
    </source>
</evidence>
<accession>A0A9E2W4Z7</accession>
<protein>
    <submittedName>
        <fullName evidence="4">TonB-dependent receptor</fullName>
    </submittedName>
</protein>
<keyword evidence="1" id="KW-0813">Transport</keyword>
<organism evidence="4 5">
    <name type="scientific">Pinibacter aurantiacus</name>
    <dbReference type="NCBI Taxonomy" id="2851599"/>
    <lineage>
        <taxon>Bacteria</taxon>
        <taxon>Pseudomonadati</taxon>
        <taxon>Bacteroidota</taxon>
        <taxon>Chitinophagia</taxon>
        <taxon>Chitinophagales</taxon>
        <taxon>Chitinophagaceae</taxon>
        <taxon>Pinibacter</taxon>
    </lineage>
</organism>
<dbReference type="FunFam" id="2.170.130.10:FF:000003">
    <property type="entry name" value="SusC/RagA family TonB-linked outer membrane protein"/>
    <property type="match status" value="1"/>
</dbReference>
<comment type="caution">
    <text evidence="4">The sequence shown here is derived from an EMBL/GenBank/DDBJ whole genome shotgun (WGS) entry which is preliminary data.</text>
</comment>
<name>A0A9E2W4Z7_9BACT</name>
<dbReference type="NCBIfam" id="TIGR04057">
    <property type="entry name" value="SusC_RagA_signa"/>
    <property type="match status" value="1"/>
</dbReference>
<dbReference type="GO" id="GO:0009279">
    <property type="term" value="C:cell outer membrane"/>
    <property type="evidence" value="ECO:0007669"/>
    <property type="project" value="UniProtKB-SubCell"/>
</dbReference>
<keyword evidence="4" id="KW-0675">Receptor</keyword>
<evidence type="ECO:0000256" key="2">
    <source>
        <dbReference type="SAM" id="MobiDB-lite"/>
    </source>
</evidence>
<dbReference type="NCBIfam" id="TIGR04056">
    <property type="entry name" value="OMP_RagA_SusC"/>
    <property type="match status" value="1"/>
</dbReference>